<evidence type="ECO:0008006" key="3">
    <source>
        <dbReference type="Google" id="ProtNLM"/>
    </source>
</evidence>
<sequence>MATVNPLVLLPGVAPSLDKQDYRDPSKMHRMFDITSKQHFVSTAVITPRNVAEAQAIVKLYNKFEIPLWPFSTGRNVGYISHGTLVCTGMGALPNPYADLNAPLHEQEPNSAWQLFNYGFGPYNDGIFMQSSLSIVIKMGIWLMVNPGGY</sequence>
<evidence type="ECO:0000313" key="1">
    <source>
        <dbReference type="EMBL" id="TXC02944.1"/>
    </source>
</evidence>
<organism evidence="1 2">
    <name type="scientific">Fusarium oxysporum f. sp. cubense</name>
    <dbReference type="NCBI Taxonomy" id="61366"/>
    <lineage>
        <taxon>Eukaryota</taxon>
        <taxon>Fungi</taxon>
        <taxon>Dikarya</taxon>
        <taxon>Ascomycota</taxon>
        <taxon>Pezizomycotina</taxon>
        <taxon>Sordariomycetes</taxon>
        <taxon>Hypocreomycetidae</taxon>
        <taxon>Hypocreales</taxon>
        <taxon>Nectriaceae</taxon>
        <taxon>Fusarium</taxon>
        <taxon>Fusarium oxysporum species complex</taxon>
    </lineage>
</organism>
<evidence type="ECO:0000313" key="2">
    <source>
        <dbReference type="Proteomes" id="UP000321331"/>
    </source>
</evidence>
<dbReference type="InterPro" id="IPR036318">
    <property type="entry name" value="FAD-bd_PCMH-like_sf"/>
</dbReference>
<gene>
    <name evidence="1" type="ORF">FocTR4_00014797</name>
</gene>
<dbReference type="Gene3D" id="3.30.43.10">
    <property type="entry name" value="Uridine Diphospho-n-acetylenolpyruvylglucosamine Reductase, domain 2"/>
    <property type="match status" value="1"/>
</dbReference>
<name>A0A5C6SXC9_FUSOC</name>
<dbReference type="InterPro" id="IPR016167">
    <property type="entry name" value="FAD-bd_PCMH_sub1"/>
</dbReference>
<dbReference type="InterPro" id="IPR016169">
    <property type="entry name" value="FAD-bd_PCMH_sub2"/>
</dbReference>
<dbReference type="AlphaFoldDB" id="A0A5C6SXC9"/>
<comment type="caution">
    <text evidence="1">The sequence shown here is derived from an EMBL/GenBank/DDBJ whole genome shotgun (WGS) entry which is preliminary data.</text>
</comment>
<proteinExistence type="predicted"/>
<protein>
    <recommendedName>
        <fullName evidence="3">FAD linked oxidase N-terminal domain-containing protein</fullName>
    </recommendedName>
</protein>
<dbReference type="Proteomes" id="UP000321331">
    <property type="component" value="Unassembled WGS sequence"/>
</dbReference>
<accession>A0A5C6SXC9</accession>
<dbReference type="Gene3D" id="3.30.465.10">
    <property type="match status" value="1"/>
</dbReference>
<dbReference type="GO" id="GO:0050660">
    <property type="term" value="F:flavin adenine dinucleotide binding"/>
    <property type="evidence" value="ECO:0007669"/>
    <property type="project" value="InterPro"/>
</dbReference>
<dbReference type="EMBL" id="VMNF01000008">
    <property type="protein sequence ID" value="TXC02944.1"/>
    <property type="molecule type" value="Genomic_DNA"/>
</dbReference>
<dbReference type="SUPFAM" id="SSF56176">
    <property type="entry name" value="FAD-binding/transporter-associated domain-like"/>
    <property type="match status" value="1"/>
</dbReference>
<reference evidence="1 2" key="1">
    <citation type="submission" date="2019-07" db="EMBL/GenBank/DDBJ databases">
        <title>The First High-Quality Draft Genome Sequence of the Causal Agent of the Current Panama Disease Epidemic.</title>
        <authorList>
            <person name="Warmington R.J."/>
            <person name="Kay W."/>
            <person name="Jeffries A."/>
            <person name="Bebber D."/>
            <person name="Moore K."/>
            <person name="Studholme D.J."/>
        </authorList>
    </citation>
    <scope>NUCLEOTIDE SEQUENCE [LARGE SCALE GENOMIC DNA]</scope>
    <source>
        <strain evidence="1 2">TR4</strain>
    </source>
</reference>